<organism evidence="2">
    <name type="scientific">Arundo donax</name>
    <name type="common">Giant reed</name>
    <name type="synonym">Donax arundinaceus</name>
    <dbReference type="NCBI Taxonomy" id="35708"/>
    <lineage>
        <taxon>Eukaryota</taxon>
        <taxon>Viridiplantae</taxon>
        <taxon>Streptophyta</taxon>
        <taxon>Embryophyta</taxon>
        <taxon>Tracheophyta</taxon>
        <taxon>Spermatophyta</taxon>
        <taxon>Magnoliopsida</taxon>
        <taxon>Liliopsida</taxon>
        <taxon>Poales</taxon>
        <taxon>Poaceae</taxon>
        <taxon>PACMAD clade</taxon>
        <taxon>Arundinoideae</taxon>
        <taxon>Arundineae</taxon>
        <taxon>Arundo</taxon>
    </lineage>
</organism>
<dbReference type="EMBL" id="GBRH01236534">
    <property type="protein sequence ID" value="JAD61361.1"/>
    <property type="molecule type" value="Transcribed_RNA"/>
</dbReference>
<feature type="region of interest" description="Disordered" evidence="1">
    <location>
        <begin position="92"/>
        <end position="112"/>
    </location>
</feature>
<accession>A0A0A9BDE0</accession>
<sequence length="131" mass="12777">MATWPPAGLMPPPAGPLPLELYDPYGAAVPPGGPAAAASMHIMPSMSSLEALLSKLPSVVPASTSQPPAGAVPGVATAAAAAKEEVDDYVQCHGMDSNGANTGGEGTSAATSTAPMPSYFVDVGSKPGGGF</sequence>
<name>A0A0A9BDE0_ARUDO</name>
<reference evidence="2" key="1">
    <citation type="submission" date="2014-09" db="EMBL/GenBank/DDBJ databases">
        <authorList>
            <person name="Magalhaes I.L.F."/>
            <person name="Oliveira U."/>
            <person name="Santos F.R."/>
            <person name="Vidigal T.H.D.A."/>
            <person name="Brescovit A.D."/>
            <person name="Santos A.J."/>
        </authorList>
    </citation>
    <scope>NUCLEOTIDE SEQUENCE</scope>
    <source>
        <tissue evidence="2">Shoot tissue taken approximately 20 cm above the soil surface</tissue>
    </source>
</reference>
<dbReference type="AlphaFoldDB" id="A0A0A9BDE0"/>
<reference evidence="2" key="2">
    <citation type="journal article" date="2015" name="Data Brief">
        <title>Shoot transcriptome of the giant reed, Arundo donax.</title>
        <authorList>
            <person name="Barrero R.A."/>
            <person name="Guerrero F.D."/>
            <person name="Moolhuijzen P."/>
            <person name="Goolsby J.A."/>
            <person name="Tidwell J."/>
            <person name="Bellgard S.E."/>
            <person name="Bellgard M.I."/>
        </authorList>
    </citation>
    <scope>NUCLEOTIDE SEQUENCE</scope>
    <source>
        <tissue evidence="2">Shoot tissue taken approximately 20 cm above the soil surface</tissue>
    </source>
</reference>
<proteinExistence type="predicted"/>
<protein>
    <submittedName>
        <fullName evidence="2">Uncharacterized protein</fullName>
    </submittedName>
</protein>
<evidence type="ECO:0000256" key="1">
    <source>
        <dbReference type="SAM" id="MobiDB-lite"/>
    </source>
</evidence>
<evidence type="ECO:0000313" key="2">
    <source>
        <dbReference type="EMBL" id="JAD61361.1"/>
    </source>
</evidence>